<organism evidence="4 5">
    <name type="scientific">Pseudocohnilembus persalinus</name>
    <name type="common">Ciliate</name>
    <dbReference type="NCBI Taxonomy" id="266149"/>
    <lineage>
        <taxon>Eukaryota</taxon>
        <taxon>Sar</taxon>
        <taxon>Alveolata</taxon>
        <taxon>Ciliophora</taxon>
        <taxon>Intramacronucleata</taxon>
        <taxon>Oligohymenophorea</taxon>
        <taxon>Scuticociliatia</taxon>
        <taxon>Philasterida</taxon>
        <taxon>Pseudocohnilembidae</taxon>
        <taxon>Pseudocohnilembus</taxon>
    </lineage>
</organism>
<dbReference type="InterPro" id="IPR051023">
    <property type="entry name" value="PP2A_Regulatory_Subunit_A"/>
</dbReference>
<dbReference type="InParanoid" id="A0A0V0QJU9"/>
<dbReference type="GO" id="GO:0000159">
    <property type="term" value="C:protein phosphatase type 2A complex"/>
    <property type="evidence" value="ECO:0007669"/>
    <property type="project" value="TreeGrafter"/>
</dbReference>
<dbReference type="GO" id="GO:0019888">
    <property type="term" value="F:protein phosphatase regulator activity"/>
    <property type="evidence" value="ECO:0007669"/>
    <property type="project" value="TreeGrafter"/>
</dbReference>
<dbReference type="Gene3D" id="1.25.10.10">
    <property type="entry name" value="Leucine-rich Repeat Variant"/>
    <property type="match status" value="2"/>
</dbReference>
<evidence type="ECO:0000256" key="3">
    <source>
        <dbReference type="SAM" id="Phobius"/>
    </source>
</evidence>
<keyword evidence="2" id="KW-0175">Coiled coil</keyword>
<protein>
    <submittedName>
        <fullName evidence="4">Major facilitator superfamily domain, general substrate transporter</fullName>
    </submittedName>
</protein>
<feature type="transmembrane region" description="Helical" evidence="3">
    <location>
        <begin position="892"/>
        <end position="911"/>
    </location>
</feature>
<feature type="transmembrane region" description="Helical" evidence="3">
    <location>
        <begin position="741"/>
        <end position="761"/>
    </location>
</feature>
<dbReference type="GO" id="GO:0005634">
    <property type="term" value="C:nucleus"/>
    <property type="evidence" value="ECO:0007669"/>
    <property type="project" value="TreeGrafter"/>
</dbReference>
<dbReference type="AlphaFoldDB" id="A0A0V0QJU9"/>
<name>A0A0V0QJU9_PSEPJ</name>
<dbReference type="PANTHER" id="PTHR10648">
    <property type="entry name" value="SERINE/THREONINE-PROTEIN PHOSPHATASE PP2A 65 KDA REGULATORY SUBUNIT"/>
    <property type="match status" value="1"/>
</dbReference>
<keyword evidence="3" id="KW-1133">Transmembrane helix</keyword>
<dbReference type="GO" id="GO:0005829">
    <property type="term" value="C:cytosol"/>
    <property type="evidence" value="ECO:0007669"/>
    <property type="project" value="TreeGrafter"/>
</dbReference>
<feature type="transmembrane region" description="Helical" evidence="3">
    <location>
        <begin position="653"/>
        <end position="676"/>
    </location>
</feature>
<sequence>MVDSLITKETLQQLEELNQQENENIFPLEILLNELKNPELEQRVQSVKQIHQIAFALGEEKCRVFLIPFIQEIINQEEKEVIIGLIQVLPNLIVPIGGKGYGNLLMDIIVTQIQKNKNQEIIQELVTSFKKLLEVIDKKYFEKILVDYVQEILEIGTLDAKEIVLEIIPDIYLEMSQDIQNDFIEILEQLSKDKIDMVRKALAKKLKVYAELLPIANEEKLKQIYKNLQFDKNDFVREQLLKALLVFVDKLEQTSIKETEYMEYFQAIANDKSLKVKCSILQNFAQICEVFEYELIQGMNKWFDENEKENTQDKVIMQQKIEENLIKFLEGIDKEYAFKFLEKVDDFSIFTEQMTPALIKAVETVMTYKKWRLKSNGLQILGKIIQQLKIADLNDKLIQIFRTNMQDNVFVLRKDAVNSLVQILKNNQHKPKLIQQVQKEFEEIIINKNYLIRICYALFLQDSIEHIKKLDYFQTEQFKSQLSIILFDNTPNIQLVALNVIQNILEQIQESDEYNQIIMEQENKDMDDYLETSKQIEQLVFEQIQKEETQNEDSKFYVQQHIQQEKQENEKLELQKLQLKKNTTNIDNYKMTLCKKWKFIKQLLQQLQNDRNTEKDVYLAEKIGHLLLIKIGAIIFPLSFYLCSIASNFTLFVFFYVGIGVTSFTLMTIPIINCLWTHFRTSSGKTTGIALFAFEISNFFYYLLQLYLINPNNLEASIQIQQNNGDSIYLFDKNVTENYQLTMQVTAIFVALFTIPGSFLIDYNDEDDEQFLNNNIDNQTELLQNQNYISKKKSIIQARNSLSLDNIILNLEKSLIHSTNKKQFEDKVNNEYNPHYKVNLVQTEQQKRQENFEDFLGVNLNNKIQEDEEEILDQIGTITTDQQFVCQSFRQGLLSFPFISICIISFIWALYSLFFSFNYKVYGMRQLNDDFFLSYLGAVTACFKAVANLIWGPISDVYTPKQLYTFMR</sequence>
<reference evidence="4 5" key="1">
    <citation type="journal article" date="2015" name="Sci. Rep.">
        <title>Genome of the facultative scuticociliatosis pathogen Pseudocohnilembus persalinus provides insight into its virulence through horizontal gene transfer.</title>
        <authorList>
            <person name="Xiong J."/>
            <person name="Wang G."/>
            <person name="Cheng J."/>
            <person name="Tian M."/>
            <person name="Pan X."/>
            <person name="Warren A."/>
            <person name="Jiang C."/>
            <person name="Yuan D."/>
            <person name="Miao W."/>
        </authorList>
    </citation>
    <scope>NUCLEOTIDE SEQUENCE [LARGE SCALE GENOMIC DNA]</scope>
    <source>
        <strain evidence="4">36N120E</strain>
    </source>
</reference>
<dbReference type="InterPro" id="IPR011989">
    <property type="entry name" value="ARM-like"/>
</dbReference>
<dbReference type="OrthoDB" id="340346at2759"/>
<keyword evidence="5" id="KW-1185">Reference proteome</keyword>
<accession>A0A0V0QJU9</accession>
<feature type="transmembrane region" description="Helical" evidence="3">
    <location>
        <begin position="627"/>
        <end position="647"/>
    </location>
</feature>
<feature type="transmembrane region" description="Helical" evidence="3">
    <location>
        <begin position="931"/>
        <end position="951"/>
    </location>
</feature>
<dbReference type="InterPro" id="IPR016024">
    <property type="entry name" value="ARM-type_fold"/>
</dbReference>
<evidence type="ECO:0000313" key="5">
    <source>
        <dbReference type="Proteomes" id="UP000054937"/>
    </source>
</evidence>
<dbReference type="SUPFAM" id="SSF48371">
    <property type="entry name" value="ARM repeat"/>
    <property type="match status" value="1"/>
</dbReference>
<comment type="caution">
    <text evidence="4">The sequence shown here is derived from an EMBL/GenBank/DDBJ whole genome shotgun (WGS) entry which is preliminary data.</text>
</comment>
<keyword evidence="1" id="KW-0677">Repeat</keyword>
<evidence type="ECO:0000256" key="2">
    <source>
        <dbReference type="SAM" id="Coils"/>
    </source>
</evidence>
<gene>
    <name evidence="4" type="ORF">PPERSA_11882</name>
</gene>
<dbReference type="InterPro" id="IPR036259">
    <property type="entry name" value="MFS_trans_sf"/>
</dbReference>
<feature type="coiled-coil region" evidence="2">
    <location>
        <begin position="519"/>
        <end position="582"/>
    </location>
</feature>
<keyword evidence="3" id="KW-0812">Transmembrane</keyword>
<proteinExistence type="predicted"/>
<dbReference type="Proteomes" id="UP000054937">
    <property type="component" value="Unassembled WGS sequence"/>
</dbReference>
<feature type="transmembrane region" description="Helical" evidence="3">
    <location>
        <begin position="688"/>
        <end position="709"/>
    </location>
</feature>
<dbReference type="EMBL" id="LDAU01000154">
    <property type="protein sequence ID" value="KRX02542.1"/>
    <property type="molecule type" value="Genomic_DNA"/>
</dbReference>
<dbReference type="PANTHER" id="PTHR10648:SF4">
    <property type="entry name" value="PROTEIN PHOSPHATASE 2 (FORMERLY 2A), REGULATORY SUBUNIT A, BETA ISOFORM-RELATED"/>
    <property type="match status" value="1"/>
</dbReference>
<evidence type="ECO:0000313" key="4">
    <source>
        <dbReference type="EMBL" id="KRX02542.1"/>
    </source>
</evidence>
<keyword evidence="3" id="KW-0472">Membrane</keyword>
<dbReference type="SUPFAM" id="SSF103473">
    <property type="entry name" value="MFS general substrate transporter"/>
    <property type="match status" value="1"/>
</dbReference>
<evidence type="ECO:0000256" key="1">
    <source>
        <dbReference type="ARBA" id="ARBA00022737"/>
    </source>
</evidence>